<evidence type="ECO:0000313" key="1">
    <source>
        <dbReference type="EMBL" id="KAG1812822.1"/>
    </source>
</evidence>
<name>A0A9P7E6L9_9AGAM</name>
<comment type="caution">
    <text evidence="1">The sequence shown here is derived from an EMBL/GenBank/DDBJ whole genome shotgun (WGS) entry which is preliminary data.</text>
</comment>
<dbReference type="GeneID" id="64637205"/>
<evidence type="ECO:0000313" key="2">
    <source>
        <dbReference type="Proteomes" id="UP000807769"/>
    </source>
</evidence>
<accession>A0A9P7E6L9</accession>
<proteinExistence type="predicted"/>
<dbReference type="Proteomes" id="UP000807769">
    <property type="component" value="Unassembled WGS sequence"/>
</dbReference>
<gene>
    <name evidence="1" type="ORF">BJ212DRAFT_434369</name>
</gene>
<protein>
    <submittedName>
        <fullName evidence="1">Uncharacterized protein</fullName>
    </submittedName>
</protein>
<keyword evidence="2" id="KW-1185">Reference proteome</keyword>
<dbReference type="AlphaFoldDB" id="A0A9P7E6L9"/>
<dbReference type="RefSeq" id="XP_041190845.1">
    <property type="nucleotide sequence ID" value="XM_041343189.1"/>
</dbReference>
<sequence>MGSSTSTLVKPVRGNVPQPTYMHAAHRTSSITCVTLFSTQSYAPPSSTPGFTGGRTGDKGFSDVLQDEEISEIRPHFPALTRLPRTWTLLYSLDPHERTIFCRCWLSIITLSRIDACWPPLFNCSSYYYHLNLPSPIADINNLSFVLFS</sequence>
<dbReference type="OrthoDB" id="10489701at2759"/>
<reference evidence="1" key="1">
    <citation type="journal article" date="2020" name="New Phytol.">
        <title>Comparative genomics reveals dynamic genome evolution in host specialist ectomycorrhizal fungi.</title>
        <authorList>
            <person name="Lofgren L.A."/>
            <person name="Nguyen N.H."/>
            <person name="Vilgalys R."/>
            <person name="Ruytinx J."/>
            <person name="Liao H.L."/>
            <person name="Branco S."/>
            <person name="Kuo A."/>
            <person name="LaButti K."/>
            <person name="Lipzen A."/>
            <person name="Andreopoulos W."/>
            <person name="Pangilinan J."/>
            <person name="Riley R."/>
            <person name="Hundley H."/>
            <person name="Na H."/>
            <person name="Barry K."/>
            <person name="Grigoriev I.V."/>
            <person name="Stajich J.E."/>
            <person name="Kennedy P.G."/>
        </authorList>
    </citation>
    <scope>NUCLEOTIDE SEQUENCE</scope>
    <source>
        <strain evidence="1">MN1</strain>
    </source>
</reference>
<dbReference type="EMBL" id="JABBWG010000025">
    <property type="protein sequence ID" value="KAG1812822.1"/>
    <property type="molecule type" value="Genomic_DNA"/>
</dbReference>
<organism evidence="1 2">
    <name type="scientific">Suillus subaureus</name>
    <dbReference type="NCBI Taxonomy" id="48587"/>
    <lineage>
        <taxon>Eukaryota</taxon>
        <taxon>Fungi</taxon>
        <taxon>Dikarya</taxon>
        <taxon>Basidiomycota</taxon>
        <taxon>Agaricomycotina</taxon>
        <taxon>Agaricomycetes</taxon>
        <taxon>Agaricomycetidae</taxon>
        <taxon>Boletales</taxon>
        <taxon>Suillineae</taxon>
        <taxon>Suillaceae</taxon>
        <taxon>Suillus</taxon>
    </lineage>
</organism>